<evidence type="ECO:0000313" key="2">
    <source>
        <dbReference type="EMBL" id="MRX46938.1"/>
    </source>
</evidence>
<gene>
    <name evidence="2" type="ORF">GJJ64_07060</name>
</gene>
<keyword evidence="1" id="KW-0472">Membrane</keyword>
<dbReference type="Proteomes" id="UP000462931">
    <property type="component" value="Unassembled WGS sequence"/>
</dbReference>
<keyword evidence="3" id="KW-1185">Reference proteome</keyword>
<feature type="transmembrane region" description="Helical" evidence="1">
    <location>
        <begin position="168"/>
        <end position="191"/>
    </location>
</feature>
<keyword evidence="1" id="KW-0812">Transmembrane</keyword>
<feature type="transmembrane region" description="Helical" evidence="1">
    <location>
        <begin position="125"/>
        <end position="147"/>
    </location>
</feature>
<feature type="transmembrane region" description="Helical" evidence="1">
    <location>
        <begin position="50"/>
        <end position="71"/>
    </location>
</feature>
<protein>
    <submittedName>
        <fullName evidence="2">Uncharacterized protein</fullName>
    </submittedName>
</protein>
<keyword evidence="1" id="KW-1133">Transmembrane helix</keyword>
<dbReference type="EMBL" id="WKJI01000002">
    <property type="protein sequence ID" value="MRX46938.1"/>
    <property type="molecule type" value="Genomic_DNA"/>
</dbReference>
<accession>A0A7K0FLU9</accession>
<proteinExistence type="predicted"/>
<reference evidence="2 3" key="1">
    <citation type="submission" date="2019-11" db="EMBL/GenBank/DDBJ databases">
        <authorList>
            <person name="Cheng Q."/>
            <person name="Yang Z."/>
        </authorList>
    </citation>
    <scope>NUCLEOTIDE SEQUENCE [LARGE SCALE GENOMIC DNA]</scope>
    <source>
        <strain evidence="2 3">HX-22-1</strain>
    </source>
</reference>
<evidence type="ECO:0000313" key="3">
    <source>
        <dbReference type="Proteomes" id="UP000462931"/>
    </source>
</evidence>
<feature type="transmembrane region" description="Helical" evidence="1">
    <location>
        <begin position="16"/>
        <end position="38"/>
    </location>
</feature>
<feature type="transmembrane region" description="Helical" evidence="1">
    <location>
        <begin position="92"/>
        <end position="113"/>
    </location>
</feature>
<organism evidence="2 3">
    <name type="scientific">Pedobacter puniceum</name>
    <dbReference type="NCBI Taxonomy" id="2666136"/>
    <lineage>
        <taxon>Bacteria</taxon>
        <taxon>Pseudomonadati</taxon>
        <taxon>Bacteroidota</taxon>
        <taxon>Sphingobacteriia</taxon>
        <taxon>Sphingobacteriales</taxon>
        <taxon>Sphingobacteriaceae</taxon>
        <taxon>Pedobacter</taxon>
    </lineage>
</organism>
<evidence type="ECO:0000256" key="1">
    <source>
        <dbReference type="SAM" id="Phobius"/>
    </source>
</evidence>
<name>A0A7K0FLU9_9SPHI</name>
<comment type="caution">
    <text evidence="2">The sequence shown here is derived from an EMBL/GenBank/DDBJ whole genome shotgun (WGS) entry which is preliminary data.</text>
</comment>
<dbReference type="AlphaFoldDB" id="A0A7K0FLU9"/>
<sequence>MYRKILNYPWIKRNQSFILLAPTMAGGVWQILELGYIGTPYIRFFSVSQLISDGLLLSFLLFWPLVIFHMMRFAILQEDEAKEDTKGILSKLRIWVSLIIVFIFIIFFSKAYWNTFKDLSLETITLLDIIGIEVYIVVMLSLIPMVIKAVVKLIWPSFKFDINKLINYLQLPITLIAFGLLGSLIYIIPLFHRSFFKSSDFGNMKYLDCAVKTENKDLKSYHLLYFNDKYIFIQITLKSGEKMTEVKKFETFLTNPCGR</sequence>